<protein>
    <submittedName>
        <fullName evidence="8">Uncharacterized protein</fullName>
    </submittedName>
</protein>
<dbReference type="Gene3D" id="6.10.110.10">
    <property type="match status" value="1"/>
</dbReference>
<evidence type="ECO:0000256" key="3">
    <source>
        <dbReference type="ARBA" id="ARBA00022692"/>
    </source>
</evidence>
<feature type="compositionally biased region" description="Polar residues" evidence="6">
    <location>
        <begin position="74"/>
        <end position="90"/>
    </location>
</feature>
<evidence type="ECO:0000313" key="9">
    <source>
        <dbReference type="Proteomes" id="UP001159427"/>
    </source>
</evidence>
<keyword evidence="5 7" id="KW-0472">Membrane</keyword>
<keyword evidence="4 7" id="KW-1133">Transmembrane helix</keyword>
<accession>A0ABN8PFK0</accession>
<dbReference type="PANTHER" id="PTHR38015">
    <property type="entry name" value="BLR6086 PROTEIN"/>
    <property type="match status" value="1"/>
</dbReference>
<evidence type="ECO:0000256" key="5">
    <source>
        <dbReference type="ARBA" id="ARBA00023136"/>
    </source>
</evidence>
<feature type="region of interest" description="Disordered" evidence="6">
    <location>
        <begin position="1"/>
        <end position="90"/>
    </location>
</feature>
<evidence type="ECO:0000256" key="1">
    <source>
        <dbReference type="ARBA" id="ARBA00004141"/>
    </source>
</evidence>
<keyword evidence="3 7" id="KW-0812">Transmembrane</keyword>
<dbReference type="InterPro" id="IPR051729">
    <property type="entry name" value="Opine/Lysopine_DH"/>
</dbReference>
<organism evidence="8 9">
    <name type="scientific">Porites evermanni</name>
    <dbReference type="NCBI Taxonomy" id="104178"/>
    <lineage>
        <taxon>Eukaryota</taxon>
        <taxon>Metazoa</taxon>
        <taxon>Cnidaria</taxon>
        <taxon>Anthozoa</taxon>
        <taxon>Hexacorallia</taxon>
        <taxon>Scleractinia</taxon>
        <taxon>Fungiina</taxon>
        <taxon>Poritidae</taxon>
        <taxon>Porites</taxon>
    </lineage>
</organism>
<dbReference type="Pfam" id="PF06140">
    <property type="entry name" value="Ifi-6-16"/>
    <property type="match status" value="1"/>
</dbReference>
<gene>
    <name evidence="8" type="ORF">PEVE_00042645</name>
</gene>
<evidence type="ECO:0000256" key="2">
    <source>
        <dbReference type="ARBA" id="ARBA00007262"/>
    </source>
</evidence>
<comment type="subcellular location">
    <subcellularLocation>
        <location evidence="1">Membrane</location>
        <topology evidence="1">Multi-pass membrane protein</topology>
    </subcellularLocation>
</comment>
<dbReference type="InterPro" id="IPR036291">
    <property type="entry name" value="NAD(P)-bd_dom_sf"/>
</dbReference>
<dbReference type="Gene3D" id="3.40.50.720">
    <property type="entry name" value="NAD(P)-binding Rossmann-like Domain"/>
    <property type="match status" value="1"/>
</dbReference>
<name>A0ABN8PFK0_9CNID</name>
<dbReference type="Proteomes" id="UP001159427">
    <property type="component" value="Unassembled WGS sequence"/>
</dbReference>
<reference evidence="8 9" key="1">
    <citation type="submission" date="2022-05" db="EMBL/GenBank/DDBJ databases">
        <authorList>
            <consortium name="Genoscope - CEA"/>
            <person name="William W."/>
        </authorList>
    </citation>
    <scope>NUCLEOTIDE SEQUENCE [LARGE SCALE GENOMIC DNA]</scope>
</reference>
<evidence type="ECO:0000256" key="6">
    <source>
        <dbReference type="SAM" id="MobiDB-lite"/>
    </source>
</evidence>
<sequence length="399" mass="41558">MNENMADEGEDETCDQTKPIPWQEEREGESSDLEDSEQPVEMVEPEQPGEPEQPEQPGEPEQPEEPELPRNVENAENCTPSDNGKKPSSNKTKKIAAAAAVGVAATAVGVLAAPVIAGAALGAAGFTSAGVAAGSIAAGVQSAVYGGSVAAGSLFALGQSAGATGVIGSAATAAIGGGTGLTGIAATLGSLKLFGRKSDTIKLVICGSGDGAHVFAGIASSRKEADVRVLALHKDEAKRWNTALQQKELVVTFRCEGENTSSIVSKPALVTTKPEDVMRDSQMLIFMMPAACHQVYLEALAPHVQPGTIIVGLPGNPEFDFQVGHVLGEKAQQCTIMNFESSPWTCRTTEFGVKCEVTHTMKTLQGIFKEGSVASKTDPVCSLQYLLGSPPVLRVTERI</sequence>
<dbReference type="PANTHER" id="PTHR38015:SF1">
    <property type="entry name" value="OPINE DEHYDROGENASE DOMAIN-CONTAINING PROTEIN"/>
    <property type="match status" value="1"/>
</dbReference>
<evidence type="ECO:0000256" key="7">
    <source>
        <dbReference type="SAM" id="Phobius"/>
    </source>
</evidence>
<comment type="similarity">
    <text evidence="2">Belongs to the IFI6/IFI27 family.</text>
</comment>
<dbReference type="EMBL" id="CALNXI010000843">
    <property type="protein sequence ID" value="CAH3142809.1"/>
    <property type="molecule type" value="Genomic_DNA"/>
</dbReference>
<evidence type="ECO:0000313" key="8">
    <source>
        <dbReference type="EMBL" id="CAH3142809.1"/>
    </source>
</evidence>
<dbReference type="SUPFAM" id="SSF51735">
    <property type="entry name" value="NAD(P)-binding Rossmann-fold domains"/>
    <property type="match status" value="1"/>
</dbReference>
<evidence type="ECO:0000256" key="4">
    <source>
        <dbReference type="ARBA" id="ARBA00022989"/>
    </source>
</evidence>
<comment type="caution">
    <text evidence="8">The sequence shown here is derived from an EMBL/GenBank/DDBJ whole genome shotgun (WGS) entry which is preliminary data.</text>
</comment>
<keyword evidence="9" id="KW-1185">Reference proteome</keyword>
<proteinExistence type="inferred from homology"/>
<feature type="transmembrane region" description="Helical" evidence="7">
    <location>
        <begin position="95"/>
        <end position="121"/>
    </location>
</feature>
<feature type="compositionally biased region" description="Acidic residues" evidence="6">
    <location>
        <begin position="30"/>
        <end position="53"/>
    </location>
</feature>
<dbReference type="InterPro" id="IPR038213">
    <property type="entry name" value="IFI6/IFI27-like_sf"/>
</dbReference>
<feature type="compositionally biased region" description="Acidic residues" evidence="6">
    <location>
        <begin position="1"/>
        <end position="14"/>
    </location>
</feature>
<dbReference type="InterPro" id="IPR009311">
    <property type="entry name" value="IFI6/IFI27-like"/>
</dbReference>